<evidence type="ECO:0000256" key="5">
    <source>
        <dbReference type="ARBA" id="ARBA00023136"/>
    </source>
</evidence>
<protein>
    <submittedName>
        <fullName evidence="10">Putative ABC transport system permease protein</fullName>
    </submittedName>
</protein>
<dbReference type="Pfam" id="PF02687">
    <property type="entry name" value="FtsX"/>
    <property type="match status" value="2"/>
</dbReference>
<feature type="transmembrane region" description="Helical" evidence="7">
    <location>
        <begin position="830"/>
        <end position="850"/>
    </location>
</feature>
<dbReference type="PANTHER" id="PTHR30572">
    <property type="entry name" value="MEMBRANE COMPONENT OF TRANSPORTER-RELATED"/>
    <property type="match status" value="1"/>
</dbReference>
<proteinExistence type="inferred from homology"/>
<sequence>MNLYYSLTLRYLKQNKKRTIVTIIGIILSTSLICGIGNMVESAIDYQTREVIADMGDYHAMFHNMKKDNVDIIRNSAGLSKSFIYNSLGYSKLNTKKKNLVEVKEYDKNAFESYEAKLKEGRFPTNNKEIVISESAIPLINKKVGDNITLDIGKRLSAGGQSLESPALFEYEIIVKKKTRDFKIVGIMNKSRWDIGNDVVRAITYLDLNNKSKNDRLNVGVSANNPKEIYKISESIAKNLGLKKEEFDSNNLDEKENHNGVNYKNLSFNEPLLRLKGASAYANIDKTISIAIFIIVALVVICTMATVYNSFSISTSERRKQFGVLNSIGATKNQVMKLVFIEAIIVSLIGIPVGLIIGTFAIDLVLKLIQVSFNNSQIGNLNLRLVYNPYMIVLSALIVLFTIFISAIFPAIKSAKTSPLECIRNSSNLKLGKVKNSKLIKLLFKTEGVLAYKNLRRNKKKFRITLFSLIISVVIFISFSGFLALFEKANEVNTGRMTYDIRVWKSGIQENNNIIEDLNKINGIKRTIATNDYGVGINVNENDINKKYKKVIDDFFSKKSKNNKVIYDFNMERNTFQFISDKEINTIKLKDGSFNKETAIKENGIILRNKSRYVEPGKYYDISLTNYKVGDIIDAYTMQRDKNDKEIIEPIKLKVLATTDDLPIGSKYSNYMGIDFITYNEVGKNLGYEISDSNIYIYSDKKENTRKAVKEIGKKYGYDVRDEVEEALRIETSITVIKIFVYGFIFIITLVSVINIVNTTSTNINLRKREFAIIKSIGTTPSGFNRIIYFESLLYGVLALMYGIPIAIGIDVIMNKTIGNAVELGMILPWKAVLVCVLGIFVVTFIASYIPMKKLNKESIIENIRQDSI</sequence>
<feature type="transmembrane region" description="Helical" evidence="7">
    <location>
        <begin position="390"/>
        <end position="412"/>
    </location>
</feature>
<evidence type="ECO:0000256" key="2">
    <source>
        <dbReference type="ARBA" id="ARBA00022475"/>
    </source>
</evidence>
<dbReference type="GO" id="GO:0005886">
    <property type="term" value="C:plasma membrane"/>
    <property type="evidence" value="ECO:0007669"/>
    <property type="project" value="UniProtKB-SubCell"/>
</dbReference>
<keyword evidence="11" id="KW-1185">Reference proteome</keyword>
<evidence type="ECO:0000256" key="3">
    <source>
        <dbReference type="ARBA" id="ARBA00022692"/>
    </source>
</evidence>
<evidence type="ECO:0000256" key="7">
    <source>
        <dbReference type="SAM" id="Phobius"/>
    </source>
</evidence>
<keyword evidence="5 7" id="KW-0472">Membrane</keyword>
<keyword evidence="2" id="KW-1003">Cell membrane</keyword>
<name>A0A1G9IU13_9FIRM</name>
<feature type="transmembrane region" description="Helical" evidence="7">
    <location>
        <begin position="739"/>
        <end position="766"/>
    </location>
</feature>
<feature type="transmembrane region" description="Helical" evidence="7">
    <location>
        <begin position="20"/>
        <end position="40"/>
    </location>
</feature>
<dbReference type="Proteomes" id="UP000199068">
    <property type="component" value="Unassembled WGS sequence"/>
</dbReference>
<evidence type="ECO:0000313" key="11">
    <source>
        <dbReference type="Proteomes" id="UP000199068"/>
    </source>
</evidence>
<dbReference type="PANTHER" id="PTHR30572:SF4">
    <property type="entry name" value="ABC TRANSPORTER PERMEASE YTRF"/>
    <property type="match status" value="1"/>
</dbReference>
<accession>A0A1G9IU13</accession>
<evidence type="ECO:0000256" key="4">
    <source>
        <dbReference type="ARBA" id="ARBA00022989"/>
    </source>
</evidence>
<dbReference type="InterPro" id="IPR003838">
    <property type="entry name" value="ABC3_permease_C"/>
</dbReference>
<feature type="transmembrane region" description="Helical" evidence="7">
    <location>
        <begin position="787"/>
        <end position="810"/>
    </location>
</feature>
<feature type="domain" description="MacB-like periplasmic core" evidence="9">
    <location>
        <begin position="19"/>
        <end position="227"/>
    </location>
</feature>
<organism evidence="10 11">
    <name type="scientific">Romboutsia lituseburensis DSM 797</name>
    <dbReference type="NCBI Taxonomy" id="1121325"/>
    <lineage>
        <taxon>Bacteria</taxon>
        <taxon>Bacillati</taxon>
        <taxon>Bacillota</taxon>
        <taxon>Clostridia</taxon>
        <taxon>Peptostreptococcales</taxon>
        <taxon>Peptostreptococcaceae</taxon>
        <taxon>Romboutsia</taxon>
    </lineage>
</organism>
<feature type="transmembrane region" description="Helical" evidence="7">
    <location>
        <begin position="338"/>
        <end position="362"/>
    </location>
</feature>
<reference evidence="10 11" key="1">
    <citation type="submission" date="2016-10" db="EMBL/GenBank/DDBJ databases">
        <authorList>
            <person name="de Groot N.N."/>
        </authorList>
    </citation>
    <scope>NUCLEOTIDE SEQUENCE [LARGE SCALE GENOMIC DNA]</scope>
    <source>
        <strain evidence="10 11">DSM 797</strain>
    </source>
</reference>
<feature type="transmembrane region" description="Helical" evidence="7">
    <location>
        <begin position="464"/>
        <end position="486"/>
    </location>
</feature>
<evidence type="ECO:0000259" key="9">
    <source>
        <dbReference type="Pfam" id="PF12704"/>
    </source>
</evidence>
<gene>
    <name evidence="10" type="ORF">SAMN04515677_101381</name>
</gene>
<feature type="transmembrane region" description="Helical" evidence="7">
    <location>
        <begin position="288"/>
        <end position="311"/>
    </location>
</feature>
<dbReference type="InterPro" id="IPR050250">
    <property type="entry name" value="Macrolide_Exporter_MacB"/>
</dbReference>
<comment type="similarity">
    <text evidence="6">Belongs to the ABC-4 integral membrane protein family.</text>
</comment>
<dbReference type="GO" id="GO:0022857">
    <property type="term" value="F:transmembrane transporter activity"/>
    <property type="evidence" value="ECO:0007669"/>
    <property type="project" value="TreeGrafter"/>
</dbReference>
<dbReference type="AlphaFoldDB" id="A0A1G9IU13"/>
<evidence type="ECO:0000259" key="8">
    <source>
        <dbReference type="Pfam" id="PF02687"/>
    </source>
</evidence>
<feature type="domain" description="ABC3 transporter permease C-terminal" evidence="8">
    <location>
        <begin position="294"/>
        <end position="419"/>
    </location>
</feature>
<dbReference type="InterPro" id="IPR025857">
    <property type="entry name" value="MacB_PCD"/>
</dbReference>
<evidence type="ECO:0000256" key="1">
    <source>
        <dbReference type="ARBA" id="ARBA00004651"/>
    </source>
</evidence>
<dbReference type="RefSeq" id="WP_092722302.1">
    <property type="nucleotide sequence ID" value="NZ_FNGW01000001.1"/>
</dbReference>
<keyword evidence="4 7" id="KW-1133">Transmembrane helix</keyword>
<keyword evidence="3 7" id="KW-0812">Transmembrane</keyword>
<dbReference type="STRING" id="1121325.SAMN04515677_101381"/>
<feature type="domain" description="ABC3 transporter permease C-terminal" evidence="8">
    <location>
        <begin position="744"/>
        <end position="859"/>
    </location>
</feature>
<comment type="subcellular location">
    <subcellularLocation>
        <location evidence="1">Cell membrane</location>
        <topology evidence="1">Multi-pass membrane protein</topology>
    </subcellularLocation>
</comment>
<dbReference type="EMBL" id="FNGW01000001">
    <property type="protein sequence ID" value="SDL28601.1"/>
    <property type="molecule type" value="Genomic_DNA"/>
</dbReference>
<evidence type="ECO:0000256" key="6">
    <source>
        <dbReference type="ARBA" id="ARBA00038076"/>
    </source>
</evidence>
<evidence type="ECO:0000313" key="10">
    <source>
        <dbReference type="EMBL" id="SDL28601.1"/>
    </source>
</evidence>
<dbReference type="Pfam" id="PF12704">
    <property type="entry name" value="MacB_PCD"/>
    <property type="match status" value="1"/>
</dbReference>